<reference evidence="1" key="1">
    <citation type="submission" date="2020-04" db="EMBL/GenBank/DDBJ databases">
        <authorList>
            <person name="Chiriac C."/>
            <person name="Salcher M."/>
            <person name="Ghai R."/>
            <person name="Kavagutti S V."/>
        </authorList>
    </citation>
    <scope>NUCLEOTIDE SEQUENCE</scope>
</reference>
<proteinExistence type="predicted"/>
<dbReference type="EMBL" id="LR796601">
    <property type="protein sequence ID" value="CAB4153970.1"/>
    <property type="molecule type" value="Genomic_DNA"/>
</dbReference>
<accession>A0A6J5NA60</accession>
<evidence type="ECO:0000313" key="1">
    <source>
        <dbReference type="EMBL" id="CAB4153970.1"/>
    </source>
</evidence>
<gene>
    <name evidence="1" type="ORF">UFOVP628_42</name>
</gene>
<organism evidence="1">
    <name type="scientific">uncultured Caudovirales phage</name>
    <dbReference type="NCBI Taxonomy" id="2100421"/>
    <lineage>
        <taxon>Viruses</taxon>
        <taxon>Duplodnaviria</taxon>
        <taxon>Heunggongvirae</taxon>
        <taxon>Uroviricota</taxon>
        <taxon>Caudoviricetes</taxon>
        <taxon>Peduoviridae</taxon>
        <taxon>Maltschvirus</taxon>
        <taxon>Maltschvirus maltsch</taxon>
    </lineage>
</organism>
<sequence length="65" mass="7008">MMARHLFAGLLLGWIGLTGLLPAVQGPLTGQQLQAKAKQASKARICDKKKLSSKTKALCNKWGMT</sequence>
<protein>
    <submittedName>
        <fullName evidence="1">Uncharacterized protein</fullName>
    </submittedName>
</protein>
<name>A0A6J5NA60_9CAUD</name>